<dbReference type="RefSeq" id="WP_013300954.1">
    <property type="nucleotide sequence ID" value="NC_014414.1"/>
</dbReference>
<dbReference type="Pfam" id="PF00459">
    <property type="entry name" value="Inositol_P"/>
    <property type="match status" value="1"/>
</dbReference>
<dbReference type="GO" id="GO:0008934">
    <property type="term" value="F:inositol monophosphate 1-phosphatase activity"/>
    <property type="evidence" value="ECO:0007669"/>
    <property type="project" value="TreeGrafter"/>
</dbReference>
<dbReference type="Gene3D" id="3.30.540.10">
    <property type="entry name" value="Fructose-1,6-Bisphosphatase, subunit A, domain 1"/>
    <property type="match status" value="1"/>
</dbReference>
<dbReference type="InterPro" id="IPR020550">
    <property type="entry name" value="Inositol_monophosphatase_CS"/>
</dbReference>
<dbReference type="PRINTS" id="PR00377">
    <property type="entry name" value="IMPHPHTASES"/>
</dbReference>
<dbReference type="PANTHER" id="PTHR20854">
    <property type="entry name" value="INOSITOL MONOPHOSPHATASE"/>
    <property type="match status" value="1"/>
</dbReference>
<feature type="binding site" evidence="5">
    <location>
        <position position="70"/>
    </location>
    <ligand>
        <name>Mg(2+)</name>
        <dbReference type="ChEBI" id="CHEBI:18420"/>
        <label>1</label>
        <note>catalytic</note>
    </ligand>
</feature>
<evidence type="ECO:0000256" key="3">
    <source>
        <dbReference type="ARBA" id="ARBA00022801"/>
    </source>
</evidence>
<dbReference type="PANTHER" id="PTHR20854:SF4">
    <property type="entry name" value="INOSITOL-1-MONOPHOSPHATASE-RELATED"/>
    <property type="match status" value="1"/>
</dbReference>
<dbReference type="eggNOG" id="COG0483">
    <property type="taxonomic scope" value="Bacteria"/>
</dbReference>
<dbReference type="CDD" id="cd01637">
    <property type="entry name" value="IMPase_like"/>
    <property type="match status" value="1"/>
</dbReference>
<evidence type="ECO:0000256" key="1">
    <source>
        <dbReference type="ARBA" id="ARBA00009759"/>
    </source>
</evidence>
<evidence type="ECO:0000256" key="4">
    <source>
        <dbReference type="ARBA" id="ARBA00022842"/>
    </source>
</evidence>
<dbReference type="GO" id="GO:0046872">
    <property type="term" value="F:metal ion binding"/>
    <property type="evidence" value="ECO:0007669"/>
    <property type="project" value="UniProtKB-KW"/>
</dbReference>
<gene>
    <name evidence="6" type="ordered locus">PB2503_09639</name>
</gene>
<dbReference type="GO" id="GO:0046854">
    <property type="term" value="P:phosphatidylinositol phosphate biosynthetic process"/>
    <property type="evidence" value="ECO:0007669"/>
    <property type="project" value="InterPro"/>
</dbReference>
<dbReference type="HOGENOM" id="CLU_044118_6_0_5"/>
<evidence type="ECO:0000256" key="5">
    <source>
        <dbReference type="PIRSR" id="PIRSR600760-2"/>
    </source>
</evidence>
<evidence type="ECO:0000313" key="6">
    <source>
        <dbReference type="EMBL" id="ADM09980.1"/>
    </source>
</evidence>
<name>E0TDR4_PARBH</name>
<comment type="cofactor">
    <cofactor evidence="5">
        <name>Mg(2+)</name>
        <dbReference type="ChEBI" id="CHEBI:18420"/>
    </cofactor>
</comment>
<accession>E0TDR4</accession>
<dbReference type="Gene3D" id="3.40.190.80">
    <property type="match status" value="1"/>
</dbReference>
<dbReference type="EMBL" id="CP002156">
    <property type="protein sequence ID" value="ADM09980.1"/>
    <property type="molecule type" value="Genomic_DNA"/>
</dbReference>
<organism evidence="6 7">
    <name type="scientific">Parvularcula bermudensis (strain ATCC BAA-594 / HTCC2503 / KCTC 12087)</name>
    <dbReference type="NCBI Taxonomy" id="314260"/>
    <lineage>
        <taxon>Bacteria</taxon>
        <taxon>Pseudomonadati</taxon>
        <taxon>Pseudomonadota</taxon>
        <taxon>Alphaproteobacteria</taxon>
        <taxon>Parvularculales</taxon>
        <taxon>Parvularculaceae</taxon>
        <taxon>Parvularcula</taxon>
    </lineage>
</organism>
<evidence type="ECO:0000256" key="2">
    <source>
        <dbReference type="ARBA" id="ARBA00022723"/>
    </source>
</evidence>
<keyword evidence="4 5" id="KW-0460">Magnesium</keyword>
<feature type="binding site" evidence="5">
    <location>
        <position position="93"/>
    </location>
    <ligand>
        <name>Mg(2+)</name>
        <dbReference type="ChEBI" id="CHEBI:18420"/>
        <label>2</label>
    </ligand>
</feature>
<dbReference type="AlphaFoldDB" id="E0TDR4"/>
<dbReference type="Proteomes" id="UP000001302">
    <property type="component" value="Chromosome"/>
</dbReference>
<dbReference type="OrthoDB" id="9785695at2"/>
<dbReference type="GO" id="GO:0007165">
    <property type="term" value="P:signal transduction"/>
    <property type="evidence" value="ECO:0007669"/>
    <property type="project" value="TreeGrafter"/>
</dbReference>
<feature type="binding site" evidence="5">
    <location>
        <position position="217"/>
    </location>
    <ligand>
        <name>Mg(2+)</name>
        <dbReference type="ChEBI" id="CHEBI:18420"/>
        <label>1</label>
        <note>catalytic</note>
    </ligand>
</feature>
<protein>
    <submittedName>
        <fullName evidence="6">Putative inositol monophosphatase</fullName>
    </submittedName>
</protein>
<evidence type="ECO:0000313" key="7">
    <source>
        <dbReference type="Proteomes" id="UP000001302"/>
    </source>
</evidence>
<reference evidence="6 7" key="2">
    <citation type="journal article" date="2011" name="J. Bacteriol.">
        <title>Complete genome sequence of strain HTCC2503T of Parvularcula bermudensis, the type species of the order "Parvularculales" in the class Alphaproteobacteria.</title>
        <authorList>
            <person name="Oh H.M."/>
            <person name="Kang I."/>
            <person name="Vergin K.L."/>
            <person name="Kang D."/>
            <person name="Rhee K.H."/>
            <person name="Giovannoni S.J."/>
            <person name="Cho J.C."/>
        </authorList>
    </citation>
    <scope>NUCLEOTIDE SEQUENCE [LARGE SCALE GENOMIC DNA]</scope>
    <source>
        <strain evidence="7">ATCC BAA-594 / HTCC2503 / KCTC 12087</strain>
    </source>
</reference>
<sequence length="268" mass="28895">MTPSLIETVDHLLREASADFVLPRFQSLSAADIETKSGPNDLVTVADREAEAWLTPRLAALVPGSTVIGEEAVAADPARLRHLETAGPVWLVDPVDGTANFVKGQPQFGLMVALIDEGVTKAGFIFAPIEDAMAVAIKGEGARLNGAPLSARPQRQFSEAVGDYSSRYVRAPLRQKLTCAVERAQATRQGHCSAYAYLDTARGKIDFVLQYLMNPWDHAAGALLVEEAGGAVRFLQDGRPYTPENRAPEAMLAVGVAEDWSDYSECLK</sequence>
<keyword evidence="3" id="KW-0378">Hydrolase</keyword>
<dbReference type="SUPFAM" id="SSF56655">
    <property type="entry name" value="Carbohydrate phosphatase"/>
    <property type="match status" value="1"/>
</dbReference>
<dbReference type="STRING" id="314260.PB2503_09639"/>
<dbReference type="PROSITE" id="PS00629">
    <property type="entry name" value="IMP_1"/>
    <property type="match status" value="1"/>
</dbReference>
<feature type="binding site" evidence="5">
    <location>
        <position position="96"/>
    </location>
    <ligand>
        <name>Mg(2+)</name>
        <dbReference type="ChEBI" id="CHEBI:18420"/>
        <label>1</label>
        <note>catalytic</note>
    </ligand>
</feature>
<dbReference type="GO" id="GO:0006020">
    <property type="term" value="P:inositol metabolic process"/>
    <property type="evidence" value="ECO:0007669"/>
    <property type="project" value="TreeGrafter"/>
</dbReference>
<comment type="similarity">
    <text evidence="1">Belongs to the inositol monophosphatase superfamily.</text>
</comment>
<dbReference type="PROSITE" id="PS00630">
    <property type="entry name" value="IMP_2"/>
    <property type="match status" value="1"/>
</dbReference>
<proteinExistence type="inferred from homology"/>
<dbReference type="KEGG" id="pbr:PB2503_09639"/>
<dbReference type="InterPro" id="IPR000760">
    <property type="entry name" value="Inositol_monophosphatase-like"/>
</dbReference>
<dbReference type="InterPro" id="IPR020583">
    <property type="entry name" value="Inositol_monoP_metal-BS"/>
</dbReference>
<keyword evidence="2 5" id="KW-0479">Metal-binding</keyword>
<reference evidence="7" key="1">
    <citation type="submission" date="2010-08" db="EMBL/GenBank/DDBJ databases">
        <title>Genome sequence of Parvularcula bermudensis HTCC2503.</title>
        <authorList>
            <person name="Kang D.-M."/>
            <person name="Oh H.-M."/>
            <person name="Cho J.-C."/>
        </authorList>
    </citation>
    <scope>NUCLEOTIDE SEQUENCE [LARGE SCALE GENOMIC DNA]</scope>
    <source>
        <strain evidence="7">ATCC BAA-594 / HTCC2503 / KCTC 12087</strain>
    </source>
</reference>
<keyword evidence="7" id="KW-1185">Reference proteome</keyword>